<proteinExistence type="predicted"/>
<dbReference type="EMBL" id="CAAALY010063385">
    <property type="protein sequence ID" value="VEL23707.1"/>
    <property type="molecule type" value="Genomic_DNA"/>
</dbReference>
<evidence type="ECO:0000313" key="3">
    <source>
        <dbReference type="Proteomes" id="UP000784294"/>
    </source>
</evidence>
<reference evidence="2" key="1">
    <citation type="submission" date="2018-11" db="EMBL/GenBank/DDBJ databases">
        <authorList>
            <consortium name="Pathogen Informatics"/>
        </authorList>
    </citation>
    <scope>NUCLEOTIDE SEQUENCE</scope>
</reference>
<dbReference type="Proteomes" id="UP000784294">
    <property type="component" value="Unassembled WGS sequence"/>
</dbReference>
<accession>A0A3S5AS00</accession>
<feature type="compositionally biased region" description="Polar residues" evidence="1">
    <location>
        <begin position="55"/>
        <end position="71"/>
    </location>
</feature>
<comment type="caution">
    <text evidence="2">The sequence shown here is derived from an EMBL/GenBank/DDBJ whole genome shotgun (WGS) entry which is preliminary data.</text>
</comment>
<keyword evidence="3" id="KW-1185">Reference proteome</keyword>
<protein>
    <submittedName>
        <fullName evidence="2">Uncharacterized protein</fullName>
    </submittedName>
</protein>
<evidence type="ECO:0000313" key="2">
    <source>
        <dbReference type="EMBL" id="VEL23707.1"/>
    </source>
</evidence>
<name>A0A3S5AS00_9PLAT</name>
<sequence length="101" mass="11287">MHLSHQLPPTEFVSGSGSKSSPQESREICLTRALDAFRRCQQLWEIRHRLLGPATDQNADVNKGDSNQADQLDTEEPDSVTCSREMAQLLPAKLQHMKNAS</sequence>
<gene>
    <name evidence="2" type="ORF">PXEA_LOCUS17147</name>
</gene>
<feature type="region of interest" description="Disordered" evidence="1">
    <location>
        <begin position="1"/>
        <end position="26"/>
    </location>
</feature>
<organism evidence="2 3">
    <name type="scientific">Protopolystoma xenopodis</name>
    <dbReference type="NCBI Taxonomy" id="117903"/>
    <lineage>
        <taxon>Eukaryota</taxon>
        <taxon>Metazoa</taxon>
        <taxon>Spiralia</taxon>
        <taxon>Lophotrochozoa</taxon>
        <taxon>Platyhelminthes</taxon>
        <taxon>Monogenea</taxon>
        <taxon>Polyopisthocotylea</taxon>
        <taxon>Polystomatidea</taxon>
        <taxon>Polystomatidae</taxon>
        <taxon>Protopolystoma</taxon>
    </lineage>
</organism>
<evidence type="ECO:0000256" key="1">
    <source>
        <dbReference type="SAM" id="MobiDB-lite"/>
    </source>
</evidence>
<dbReference type="AlphaFoldDB" id="A0A3S5AS00"/>
<feature type="region of interest" description="Disordered" evidence="1">
    <location>
        <begin position="51"/>
        <end position="82"/>
    </location>
</feature>